<sequence length="415" mass="43248">MLKRLERPSLMVVWTGLSRVVVERAHADSLLPFCGVVGAGARVGVGSSALLDVDSLRWSLGEPYFGEQQGRSNLLCTTGEYWTFLRVRDGEEIGVPPLLGTHADGLSASGGESVGLAGGVPHHGPWRRADGVPHRDGHLLHVVAHVSGELKLQRGGEAHRGADRRLARRSPQPPAVQEPTGPPPTAEHLIRPAGRPPGLSSAPGFGHFGVQEVWVLGSRALGCPSSGGALEHVDPVVLHAHPCGPRSVAPQRGLVAVLGAAQGAGGQGGAGGEEPGGRLEWLKNELPPPGLGGFVRPHVQGRIRAGGGCWEVPALVVELLNVLEVVRGQRRGEVVLVQVTVGNLFSLSSPEGEGIFRSPRGSRDSASRNRFSVGPFSHLAAPCSSSVASESEWERVGGAAGRGVAIQGERGERGA</sequence>
<name>A0A4Z2JE25_9TELE</name>
<evidence type="ECO:0000256" key="1">
    <source>
        <dbReference type="SAM" id="MobiDB-lite"/>
    </source>
</evidence>
<proteinExistence type="predicted"/>
<evidence type="ECO:0000313" key="2">
    <source>
        <dbReference type="EMBL" id="TNN88479.1"/>
    </source>
</evidence>
<gene>
    <name evidence="2" type="ORF">EYF80_001261</name>
</gene>
<dbReference type="AlphaFoldDB" id="A0A4Z2JE25"/>
<evidence type="ECO:0000313" key="3">
    <source>
        <dbReference type="Proteomes" id="UP000314294"/>
    </source>
</evidence>
<keyword evidence="3" id="KW-1185">Reference proteome</keyword>
<reference evidence="2 3" key="1">
    <citation type="submission" date="2019-03" db="EMBL/GenBank/DDBJ databases">
        <title>First draft genome of Liparis tanakae, snailfish: a comprehensive survey of snailfish specific genes.</title>
        <authorList>
            <person name="Kim W."/>
            <person name="Song I."/>
            <person name="Jeong J.-H."/>
            <person name="Kim D."/>
            <person name="Kim S."/>
            <person name="Ryu S."/>
            <person name="Song J.Y."/>
            <person name="Lee S.K."/>
        </authorList>
    </citation>
    <scope>NUCLEOTIDE SEQUENCE [LARGE SCALE GENOMIC DNA]</scope>
    <source>
        <tissue evidence="2">Muscle</tissue>
    </source>
</reference>
<accession>A0A4Z2JE25</accession>
<protein>
    <submittedName>
        <fullName evidence="2">Uncharacterized protein</fullName>
    </submittedName>
</protein>
<dbReference type="EMBL" id="SRLO01000005">
    <property type="protein sequence ID" value="TNN88479.1"/>
    <property type="molecule type" value="Genomic_DNA"/>
</dbReference>
<dbReference type="Proteomes" id="UP000314294">
    <property type="component" value="Unassembled WGS sequence"/>
</dbReference>
<feature type="compositionally biased region" description="Pro residues" evidence="1">
    <location>
        <begin position="171"/>
        <end position="185"/>
    </location>
</feature>
<comment type="caution">
    <text evidence="2">The sequence shown here is derived from an EMBL/GenBank/DDBJ whole genome shotgun (WGS) entry which is preliminary data.</text>
</comment>
<feature type="compositionally biased region" description="Basic and acidic residues" evidence="1">
    <location>
        <begin position="151"/>
        <end position="165"/>
    </location>
</feature>
<organism evidence="2 3">
    <name type="scientific">Liparis tanakae</name>
    <name type="common">Tanaka's snailfish</name>
    <dbReference type="NCBI Taxonomy" id="230148"/>
    <lineage>
        <taxon>Eukaryota</taxon>
        <taxon>Metazoa</taxon>
        <taxon>Chordata</taxon>
        <taxon>Craniata</taxon>
        <taxon>Vertebrata</taxon>
        <taxon>Euteleostomi</taxon>
        <taxon>Actinopterygii</taxon>
        <taxon>Neopterygii</taxon>
        <taxon>Teleostei</taxon>
        <taxon>Neoteleostei</taxon>
        <taxon>Acanthomorphata</taxon>
        <taxon>Eupercaria</taxon>
        <taxon>Perciformes</taxon>
        <taxon>Cottioidei</taxon>
        <taxon>Cottales</taxon>
        <taxon>Liparidae</taxon>
        <taxon>Liparis</taxon>
    </lineage>
</organism>
<feature type="region of interest" description="Disordered" evidence="1">
    <location>
        <begin position="151"/>
        <end position="203"/>
    </location>
</feature>
<dbReference type="OrthoDB" id="10641797at2759"/>